<dbReference type="InterPro" id="IPR024079">
    <property type="entry name" value="MetalloPept_cat_dom_sf"/>
</dbReference>
<dbReference type="Gene3D" id="3.40.390.10">
    <property type="entry name" value="Collagenase (Catalytic Domain)"/>
    <property type="match status" value="1"/>
</dbReference>
<dbReference type="GO" id="GO:0004222">
    <property type="term" value="F:metalloendopeptidase activity"/>
    <property type="evidence" value="ECO:0007669"/>
    <property type="project" value="InterPro"/>
</dbReference>
<dbReference type="Gene3D" id="1.10.1380.10">
    <property type="entry name" value="Neutral endopeptidase , domain2"/>
    <property type="match status" value="1"/>
</dbReference>
<dbReference type="InterPro" id="IPR000718">
    <property type="entry name" value="Peptidase_M13"/>
</dbReference>
<dbReference type="InterPro" id="IPR042089">
    <property type="entry name" value="Peptidase_M13_dom_2"/>
</dbReference>
<evidence type="ECO:0000259" key="1">
    <source>
        <dbReference type="Pfam" id="PF01431"/>
    </source>
</evidence>
<dbReference type="PROSITE" id="PS51885">
    <property type="entry name" value="NEPRILYSIN"/>
    <property type="match status" value="1"/>
</dbReference>
<comment type="caution">
    <text evidence="2">The sequence shown here is derived from an EMBL/GenBank/DDBJ whole genome shotgun (WGS) entry which is preliminary data.</text>
</comment>
<dbReference type="InterPro" id="IPR018497">
    <property type="entry name" value="Peptidase_M13_C"/>
</dbReference>
<name>A0A9P1MXS4_9PELO</name>
<dbReference type="OrthoDB" id="6475849at2759"/>
<dbReference type="GO" id="GO:0005886">
    <property type="term" value="C:plasma membrane"/>
    <property type="evidence" value="ECO:0007669"/>
    <property type="project" value="TreeGrafter"/>
</dbReference>
<protein>
    <recommendedName>
        <fullName evidence="1">Peptidase M13 C-terminal domain-containing protein</fullName>
    </recommendedName>
</protein>
<reference evidence="2" key="1">
    <citation type="submission" date="2022-11" db="EMBL/GenBank/DDBJ databases">
        <authorList>
            <person name="Kikuchi T."/>
        </authorList>
    </citation>
    <scope>NUCLEOTIDE SEQUENCE</scope>
    <source>
        <strain evidence="2">PS1010</strain>
    </source>
</reference>
<keyword evidence="3" id="KW-1185">Reference proteome</keyword>
<dbReference type="PANTHER" id="PTHR11733">
    <property type="entry name" value="ZINC METALLOPROTEASE FAMILY M13 NEPRILYSIN-RELATED"/>
    <property type="match status" value="1"/>
</dbReference>
<dbReference type="EMBL" id="CANHGI010000003">
    <property type="protein sequence ID" value="CAI5444189.1"/>
    <property type="molecule type" value="Genomic_DNA"/>
</dbReference>
<dbReference type="Proteomes" id="UP001152747">
    <property type="component" value="Unassembled WGS sequence"/>
</dbReference>
<dbReference type="GO" id="GO:0016485">
    <property type="term" value="P:protein processing"/>
    <property type="evidence" value="ECO:0007669"/>
    <property type="project" value="TreeGrafter"/>
</dbReference>
<gene>
    <name evidence="2" type="ORF">CAMP_LOCUS6826</name>
</gene>
<sequence>MIFIKNFVRKNDISRVKLLFEELKYIFNEMIDENEWMDENSKRWLKEELKTLKAFIGEPEEYRNIEKMYERVEKSKPAEQQGYLELVRNLLKMNSEETFLRVARREVMTYQVDSSVMYGSHRISIPSILFSYPFLDENLPYWNTIATLGYFIGHEIGHAFDAQRFLQSEDKQEFEKRVKCITDGSFMSWSIFGVKVNPFFESDGVKTRIADKLGFDLAYRLFKKIRKPQKLPAFEEETIDQQFFQRIASALCAKKLSQKDKHSFRVNGMMSNSMEFAKSFNCDKNTPMNPDKKCPLL</sequence>
<dbReference type="AlphaFoldDB" id="A0A9P1MXS4"/>
<evidence type="ECO:0000313" key="3">
    <source>
        <dbReference type="Proteomes" id="UP001152747"/>
    </source>
</evidence>
<proteinExistence type="predicted"/>
<dbReference type="Pfam" id="PF01431">
    <property type="entry name" value="Peptidase_M13"/>
    <property type="match status" value="1"/>
</dbReference>
<dbReference type="SUPFAM" id="SSF55486">
    <property type="entry name" value="Metalloproteases ('zincins'), catalytic domain"/>
    <property type="match status" value="1"/>
</dbReference>
<organism evidence="2 3">
    <name type="scientific">Caenorhabditis angaria</name>
    <dbReference type="NCBI Taxonomy" id="860376"/>
    <lineage>
        <taxon>Eukaryota</taxon>
        <taxon>Metazoa</taxon>
        <taxon>Ecdysozoa</taxon>
        <taxon>Nematoda</taxon>
        <taxon>Chromadorea</taxon>
        <taxon>Rhabditida</taxon>
        <taxon>Rhabditina</taxon>
        <taxon>Rhabditomorpha</taxon>
        <taxon>Rhabditoidea</taxon>
        <taxon>Rhabditidae</taxon>
        <taxon>Peloderinae</taxon>
        <taxon>Caenorhabditis</taxon>
    </lineage>
</organism>
<accession>A0A9P1MXS4</accession>
<dbReference type="PANTHER" id="PTHR11733:SF237">
    <property type="entry name" value="NEPRILYSIN-LIKE 4"/>
    <property type="match status" value="1"/>
</dbReference>
<feature type="domain" description="Peptidase M13 C-terminal" evidence="1">
    <location>
        <begin position="120"/>
        <end position="295"/>
    </location>
</feature>
<evidence type="ECO:0000313" key="2">
    <source>
        <dbReference type="EMBL" id="CAI5444189.1"/>
    </source>
</evidence>